<keyword evidence="2" id="KW-1185">Reference proteome</keyword>
<name>A0A7X5R190_9MICO</name>
<dbReference type="EMBL" id="JAAMOX010000001">
    <property type="protein sequence ID" value="NIH53582.1"/>
    <property type="molecule type" value="Genomic_DNA"/>
</dbReference>
<evidence type="ECO:0000313" key="2">
    <source>
        <dbReference type="Proteomes" id="UP000541033"/>
    </source>
</evidence>
<dbReference type="RefSeq" id="WP_167149306.1">
    <property type="nucleotide sequence ID" value="NZ_JAAMOX010000001.1"/>
</dbReference>
<dbReference type="EC" id="2.7.1.48" evidence="1"/>
<keyword evidence="1" id="KW-0418">Kinase</keyword>
<dbReference type="InterPro" id="IPR027417">
    <property type="entry name" value="P-loop_NTPase"/>
</dbReference>
<protein>
    <submittedName>
        <fullName evidence="1">Uridine kinase</fullName>
        <ecNumber evidence="1">2.7.1.48</ecNumber>
    </submittedName>
</protein>
<reference evidence="1 2" key="1">
    <citation type="submission" date="2020-02" db="EMBL/GenBank/DDBJ databases">
        <title>Sequencing the genomes of 1000 actinobacteria strains.</title>
        <authorList>
            <person name="Klenk H.-P."/>
        </authorList>
    </citation>
    <scope>NUCLEOTIDE SEQUENCE [LARGE SCALE GENOMIC DNA]</scope>
    <source>
        <strain evidence="1 2">DSM 27960</strain>
    </source>
</reference>
<gene>
    <name evidence="1" type="ORF">FHX76_001450</name>
</gene>
<accession>A0A7X5R190</accession>
<dbReference type="GO" id="GO:0004849">
    <property type="term" value="F:uridine kinase activity"/>
    <property type="evidence" value="ECO:0007669"/>
    <property type="project" value="UniProtKB-EC"/>
</dbReference>
<dbReference type="AlphaFoldDB" id="A0A7X5R190"/>
<sequence>MFGWSSEKTAVLTEIADGFLAVYPRGRTILAVDGPHDVARKAFADDLATVFEQRGVTVFRASLDGFCAPSSTRYLLGRYNPEGYLAYAYDEALLRRTLIDPFKLGGSTGFELESFDKRRDQPVEPKWITGPPDAVLIIDGPFLHRSTLRGVWNQSLWLFSDSVAEGEAAQSSRNLDTHTPPSDALRASQERNAEADRLYQQRVNPGRLATVAVDVTDPLRPRRAYLDYC</sequence>
<comment type="caution">
    <text evidence="1">The sequence shown here is derived from an EMBL/GenBank/DDBJ whole genome shotgun (WGS) entry which is preliminary data.</text>
</comment>
<keyword evidence="1" id="KW-0808">Transferase</keyword>
<dbReference type="Proteomes" id="UP000541033">
    <property type="component" value="Unassembled WGS sequence"/>
</dbReference>
<evidence type="ECO:0000313" key="1">
    <source>
        <dbReference type="EMBL" id="NIH53582.1"/>
    </source>
</evidence>
<organism evidence="1 2">
    <name type="scientific">Lysinibacter cavernae</name>
    <dbReference type="NCBI Taxonomy" id="1640652"/>
    <lineage>
        <taxon>Bacteria</taxon>
        <taxon>Bacillati</taxon>
        <taxon>Actinomycetota</taxon>
        <taxon>Actinomycetes</taxon>
        <taxon>Micrococcales</taxon>
        <taxon>Microbacteriaceae</taxon>
        <taxon>Lysinibacter</taxon>
    </lineage>
</organism>
<dbReference type="Gene3D" id="3.40.50.300">
    <property type="entry name" value="P-loop containing nucleotide triphosphate hydrolases"/>
    <property type="match status" value="1"/>
</dbReference>
<proteinExistence type="predicted"/>